<keyword evidence="3" id="KW-1185">Reference proteome</keyword>
<name>A0A1G7EBZ7_PSEOR</name>
<reference evidence="2 3" key="1">
    <citation type="submission" date="2016-10" db="EMBL/GenBank/DDBJ databases">
        <authorList>
            <person name="de Groot N.N."/>
        </authorList>
    </citation>
    <scope>NUCLEOTIDE SEQUENCE [LARGE SCALE GENOMIC DNA]</scope>
    <source>
        <strain evidence="2 3">CGMCC 4.3143</strain>
    </source>
</reference>
<evidence type="ECO:0008006" key="4">
    <source>
        <dbReference type="Google" id="ProtNLM"/>
    </source>
</evidence>
<feature type="region of interest" description="Disordered" evidence="1">
    <location>
        <begin position="1"/>
        <end position="32"/>
    </location>
</feature>
<gene>
    <name evidence="2" type="ORF">SAMN05216377_101324</name>
</gene>
<dbReference type="AlphaFoldDB" id="A0A1G7EBZ7"/>
<dbReference type="Proteomes" id="UP000198967">
    <property type="component" value="Unassembled WGS sequence"/>
</dbReference>
<evidence type="ECO:0000256" key="1">
    <source>
        <dbReference type="SAM" id="MobiDB-lite"/>
    </source>
</evidence>
<evidence type="ECO:0000313" key="3">
    <source>
        <dbReference type="Proteomes" id="UP000198967"/>
    </source>
</evidence>
<evidence type="ECO:0000313" key="2">
    <source>
        <dbReference type="EMBL" id="SDE60966.1"/>
    </source>
</evidence>
<organism evidence="2 3">
    <name type="scientific">Pseudonocardia oroxyli</name>
    <dbReference type="NCBI Taxonomy" id="366584"/>
    <lineage>
        <taxon>Bacteria</taxon>
        <taxon>Bacillati</taxon>
        <taxon>Actinomycetota</taxon>
        <taxon>Actinomycetes</taxon>
        <taxon>Pseudonocardiales</taxon>
        <taxon>Pseudonocardiaceae</taxon>
        <taxon>Pseudonocardia</taxon>
    </lineage>
</organism>
<dbReference type="InterPro" id="IPR021555">
    <property type="entry name" value="DUF3000"/>
</dbReference>
<protein>
    <recommendedName>
        <fullName evidence="4">DUF3000 domain-containing protein</fullName>
    </recommendedName>
</protein>
<dbReference type="Pfam" id="PF11452">
    <property type="entry name" value="DUF3000"/>
    <property type="match status" value="1"/>
</dbReference>
<dbReference type="STRING" id="366584.SAMN05216377_101324"/>
<sequence>MTTRSESGAPATGADAAHLQSPLVPDPTASPPAPFVRAVASLDGLRPRRELVVRPLKAPPKMAPFGWACTVEADIVHRGDGTDDLDEPDTSGRLILLHDPAGQDAWEGTFRLVCFVQARLEREQLGDEMLPVIAWSWLTEALAELGAGHRALGGTVTQTSSVRFGDIAGPNRDDDVELRASWTPTEGDGDLAAHGEAFHRLVATAAGLPPVGVRTLAERSC</sequence>
<dbReference type="EMBL" id="FNBE01000001">
    <property type="protein sequence ID" value="SDE60966.1"/>
    <property type="molecule type" value="Genomic_DNA"/>
</dbReference>
<accession>A0A1G7EBZ7</accession>
<proteinExistence type="predicted"/>